<dbReference type="InterPro" id="IPR013320">
    <property type="entry name" value="ConA-like_dom_sf"/>
</dbReference>
<organism evidence="1 2">
    <name type="scientific">Levilactobacillus koreensis</name>
    <dbReference type="NCBI Taxonomy" id="637971"/>
    <lineage>
        <taxon>Bacteria</taxon>
        <taxon>Bacillati</taxon>
        <taxon>Bacillota</taxon>
        <taxon>Bacilli</taxon>
        <taxon>Lactobacillales</taxon>
        <taxon>Lactobacillaceae</taxon>
        <taxon>Levilactobacillus</taxon>
    </lineage>
</organism>
<protein>
    <submittedName>
        <fullName evidence="1">Uncharacterized protein</fullName>
    </submittedName>
</protein>
<accession>A0AAC8UUL6</accession>
<reference evidence="1 2" key="1">
    <citation type="submission" date="2015-07" db="EMBL/GenBank/DDBJ databases">
        <title>Lactobacillus korensis/26-25/ whole genome sequencing.</title>
        <authorList>
            <person name="Kim M.K."/>
            <person name="Im W.-T."/>
            <person name="Srinivasan S."/>
            <person name="Lee J.-J."/>
        </authorList>
    </citation>
    <scope>NUCLEOTIDE SEQUENCE [LARGE SCALE GENOMIC DNA]</scope>
    <source>
        <strain evidence="1 2">26-25</strain>
    </source>
</reference>
<evidence type="ECO:0000313" key="1">
    <source>
        <dbReference type="EMBL" id="AKP63937.1"/>
    </source>
</evidence>
<name>A0AAC8UUL6_9LACO</name>
<dbReference type="Gene3D" id="2.60.120.200">
    <property type="match status" value="1"/>
</dbReference>
<dbReference type="RefSeq" id="WP_048732580.1">
    <property type="nucleotide sequence ID" value="NZ_CP012033.1"/>
</dbReference>
<dbReference type="KEGG" id="lko:ABN16_02290"/>
<dbReference type="EMBL" id="CP012033">
    <property type="protein sequence ID" value="AKP63937.1"/>
    <property type="molecule type" value="Genomic_DNA"/>
</dbReference>
<dbReference type="SUPFAM" id="SSF49899">
    <property type="entry name" value="Concanavalin A-like lectins/glucanases"/>
    <property type="match status" value="1"/>
</dbReference>
<gene>
    <name evidence="1" type="ORF">ABN16_02290</name>
</gene>
<evidence type="ECO:0000313" key="2">
    <source>
        <dbReference type="Proteomes" id="UP000036000"/>
    </source>
</evidence>
<sequence length="702" mass="73620">MKFRNKLLAITGIVAASMGWGLWQGTLVGKAFDASPQGVLNSAPQGLKVDGNDYFKRSATIGNSSDSQITNAAQVMTGANGDGVVLSQYGSSSQYQNTGGAIWSNGKSFNMYEDQRASMWIFMGTDDWINHKAGDGMAFVLQNSSNSAFSSTGESLGVWGVDPNTKDSTSQTVANSAIPNSWAIEFDTHENQKIPDAGQKIGTVSPDAFDIGKYDPEKTGGAQYSGLGYDSNTDTDDVPETIPAQGNHIAANYPGDSGAYLPYQQNGQYISKYVLGIPVYVNGLYNYYGLAHRGLIRNSDSSSTVPLIADNTWHHITVNYKAPTGDSNTGTMTYSFGDQDLKTGAPITGTNQYAKESIDLSKLNVTKTNPGVYWGFTGTTGTNTETSMVVFEQVPGQANVNASAKLDDETTSSPISSGDTIKGNDAVKATYTLNYESGDKPWSNIKSSLNLPANINWSKAQITYPNSNIASSALSTANISNNKLDVKVEDLSSSANQAVITLEGNAINKNADSTATVTSFVGDNAIANTQLGKFSIKALPFSVNFNPKTVTANANTSATLTGSVSSTNAKVTGSNTTLSAGIIGADGNSSTDIPASDINLSQKVNSNGGYDFTIKLESVPAGASTVQVNASSTAAIGSFATDTATVTGGTVDFGDTSGNMVFETTTLTGSGTQTVARDESNGPWQLNVDSSLTAGPRILEFY</sequence>
<keyword evidence="2" id="KW-1185">Reference proteome</keyword>
<dbReference type="Proteomes" id="UP000036000">
    <property type="component" value="Chromosome"/>
</dbReference>
<dbReference type="AlphaFoldDB" id="A0AAC8UUL6"/>
<proteinExistence type="predicted"/>